<reference evidence="1" key="1">
    <citation type="submission" date="2018-02" db="EMBL/GenBank/DDBJ databases">
        <title>Key characteristics of blaCTX-M-1 harboring plasmids from Escherichia coli isolates from dogs.</title>
        <authorList>
            <person name="Zurfluh K."/>
            <person name="Zogg A.L."/>
            <person name="Klumpp J."/>
            <person name="Nueesch-Inderbinen M."/>
            <person name="Stephan R."/>
        </authorList>
    </citation>
    <scope>NUCLEOTIDE SEQUENCE</scope>
    <source>
        <strain evidence="1">2305</strain>
        <plasmid evidence="1">p2305</plasmid>
    </source>
</reference>
<geneLocation type="plasmid" evidence="1">
    <name>p2305</name>
</geneLocation>
<proteinExistence type="predicted"/>
<protein>
    <submittedName>
        <fullName evidence="1">Uncharacterized protein</fullName>
    </submittedName>
</protein>
<sequence>MAQLSLPVCRRTAACSPQMDFPGVHTRPHPVSVVQGRDVPATKLFAAGVKNFCVCPGQLPRDVVSVPVGKVHCGKSPKTRTAEGASLLREMTWLTRQS</sequence>
<accession>A0A2S1PPN0</accession>
<evidence type="ECO:0000313" key="1">
    <source>
        <dbReference type="EMBL" id="AWH60421.1"/>
    </source>
</evidence>
<dbReference type="AlphaFoldDB" id="A0A2S1PPN0"/>
<name>A0A2S1PPN0_ECOLX</name>
<organism evidence="1">
    <name type="scientific">Escherichia coli</name>
    <dbReference type="NCBI Taxonomy" id="562"/>
    <lineage>
        <taxon>Bacteria</taxon>
        <taxon>Pseudomonadati</taxon>
        <taxon>Pseudomonadota</taxon>
        <taxon>Gammaproteobacteria</taxon>
        <taxon>Enterobacterales</taxon>
        <taxon>Enterobacteriaceae</taxon>
        <taxon>Escherichia</taxon>
    </lineage>
</organism>
<keyword evidence="1" id="KW-0614">Plasmid</keyword>
<dbReference type="EMBL" id="MG948334">
    <property type="protein sequence ID" value="AWH60421.1"/>
    <property type="molecule type" value="Genomic_DNA"/>
</dbReference>